<evidence type="ECO:0000313" key="2">
    <source>
        <dbReference type="Proteomes" id="UP000198711"/>
    </source>
</evidence>
<keyword evidence="2" id="KW-1185">Reference proteome</keyword>
<proteinExistence type="predicted"/>
<organism evidence="1 2">
    <name type="scientific">Hydrobacter penzbergensis</name>
    <dbReference type="NCBI Taxonomy" id="1235997"/>
    <lineage>
        <taxon>Bacteria</taxon>
        <taxon>Pseudomonadati</taxon>
        <taxon>Bacteroidota</taxon>
        <taxon>Chitinophagia</taxon>
        <taxon>Chitinophagales</taxon>
        <taxon>Chitinophagaceae</taxon>
        <taxon>Hydrobacter</taxon>
    </lineage>
</organism>
<dbReference type="RefSeq" id="WP_092721455.1">
    <property type="nucleotide sequence ID" value="NZ_FNNO01000001.1"/>
</dbReference>
<dbReference type="PROSITE" id="PS51257">
    <property type="entry name" value="PROKAR_LIPOPROTEIN"/>
    <property type="match status" value="1"/>
</dbReference>
<reference evidence="1 2" key="1">
    <citation type="submission" date="2016-10" db="EMBL/GenBank/DDBJ databases">
        <authorList>
            <person name="Varghese N."/>
            <person name="Submissions S."/>
        </authorList>
    </citation>
    <scope>NUCLEOTIDE SEQUENCE [LARGE SCALE GENOMIC DNA]</scope>
    <source>
        <strain evidence="1 2">DSM 25353</strain>
    </source>
</reference>
<comment type="caution">
    <text evidence="1">The sequence shown here is derived from an EMBL/GenBank/DDBJ whole genome shotgun (WGS) entry which is preliminary data.</text>
</comment>
<dbReference type="Proteomes" id="UP000198711">
    <property type="component" value="Unassembled WGS sequence"/>
</dbReference>
<accession>A0A8X8I8X7</accession>
<evidence type="ECO:0000313" key="1">
    <source>
        <dbReference type="EMBL" id="SDW12946.1"/>
    </source>
</evidence>
<name>A0A8X8I8X7_9BACT</name>
<gene>
    <name evidence="1" type="ORF">SAMN05444410_101301</name>
</gene>
<sequence length="347" mass="38257">MKKTITIGCIALLFFTACRKELSSNLILYPNHPLNDTAWMKNATGSATLNELAQLMFPNLTVDSFNCSKTDTLTYGDSLSIQIPGSSFTYAGGGSGGSGGGGGSNVCSGPVRIEFFRLKTKGDFIKFFKPTISNGYLLETGGGIFIRVTQNGRELKLLPGATITIRFSDTQDPKPNMQVFYAAETIPYLTQGNIDTMHNWLRDLDTTWIKTWSKPNSTNTSIVTGYELASKNLRWISACRYTDSTLPSTKITAVLPPNFTNRNTVVFAVFANQKTVVRLKDDFDSRSFTTRRIPIGSKITLVSISRIGTDLYLGTKNINDVGTVTRYVIDPPVQKNLTEILQYLNSL</sequence>
<dbReference type="AlphaFoldDB" id="A0A8X8I8X7"/>
<protein>
    <submittedName>
        <fullName evidence="1">Uncharacterized protein</fullName>
    </submittedName>
</protein>
<dbReference type="EMBL" id="FNNO01000001">
    <property type="protein sequence ID" value="SDW12946.1"/>
    <property type="molecule type" value="Genomic_DNA"/>
</dbReference>